<name>A4G9X2_HERAR</name>
<evidence type="ECO:0000313" key="2">
    <source>
        <dbReference type="Proteomes" id="UP000006697"/>
    </source>
</evidence>
<dbReference type="AlphaFoldDB" id="A4G9X2"/>
<dbReference type="KEGG" id="har:HEAR3202"/>
<dbReference type="SUPFAM" id="SSF102712">
    <property type="entry name" value="JAB1/MPN domain"/>
    <property type="match status" value="1"/>
</dbReference>
<dbReference type="Gene3D" id="3.40.50.720">
    <property type="entry name" value="NAD(P)-binding Rossmann-like Domain"/>
    <property type="match status" value="1"/>
</dbReference>
<gene>
    <name evidence="1" type="ordered locus">HEAR3202</name>
</gene>
<dbReference type="InterPro" id="IPR032865">
    <property type="entry name" value="Prok-E2_A"/>
</dbReference>
<protein>
    <submittedName>
        <fullName evidence="1">Uncharacterized protein</fullName>
    </submittedName>
</protein>
<dbReference type="InterPro" id="IPR035985">
    <property type="entry name" value="Ubiquitin-activating_enz"/>
</dbReference>
<organism evidence="1 2">
    <name type="scientific">Herminiimonas arsenicoxydans</name>
    <dbReference type="NCBI Taxonomy" id="204773"/>
    <lineage>
        <taxon>Bacteria</taxon>
        <taxon>Pseudomonadati</taxon>
        <taxon>Pseudomonadota</taxon>
        <taxon>Betaproteobacteria</taxon>
        <taxon>Burkholderiales</taxon>
        <taxon>Oxalobacteraceae</taxon>
        <taxon>Herminiimonas</taxon>
    </lineage>
</organism>
<accession>A4G9X2</accession>
<dbReference type="eggNOG" id="COG0476">
    <property type="taxonomic scope" value="Bacteria"/>
</dbReference>
<dbReference type="OrthoDB" id="5470925at2"/>
<sequence length="746" mass="81486">MNEYIQDAFALIRGHPRISNVEIVEDESNSTWIIKGRFDVELPSTWKAQGESPYGVRAFEDVWISFPAAYPNRAPVVSLRADFNPNVPHLNYYRSGDRVQPCVAHGDLLEIIHSEGIGRLLFQIFDWLEKAAYNKLIDKRFGWEPTRRVRGGDEIHLNVDQIVGNAPKMGGLQHYCVTSFGMAGEAPLLARLPQLQESKRIRPEHISTLLTIEQSGVEGVFVRLVPLSICWPLLDANGEFPVFDIFRPDNIYTLEQLRQRAQDYSCDISFDSLINSLTYAVKQRPSVPPLPVFVVLPVLRPFPLIGQTTPYELLAYRIDVPIPGGLDNGAAIKVQPVTIFDTLSVGLLRRTSGLDEKTVGVKSTFIGCGSLGSKVAMHMARCGFSPDLLIDQGNFAPHNSARHVLYPDNAFGAGGKAQQLSRIISQYQDGKVPRTYSRSVQDFTRLPIAKHSPLNDPAAFAVNTTASNMVRQCLSESDFPARIIEACALDLGESGLMTIEGSARNPSTSDLMARAYEELRQIGKLKVGQDANRNQLRIGVGCNSVTLPMSDSRISLIAAGVAQSLTDIHKKGLPDSGLISIASLSADAMSINWVHTSLAATQIADLSDTGRWRVRVLDSAHKKIASDVASHSQTETGGLIVGRVSTISREIYIVDVLPAPPDSTRQSSLFVLGTEGFQATVAAYDKSGQGALWCIGTWHSHLGAFGPSQMDIDTADQLVGKIKGAAVLLIHRPDGYSAVVREDVAA</sequence>
<reference evidence="1 2" key="1">
    <citation type="journal article" date="2007" name="PLoS Genet.">
        <title>A tale of two oxidation states: bacterial colonization of arsenic-rich environments.</title>
        <authorList>
            <person name="Muller D."/>
            <person name="Medigue C."/>
            <person name="Koechler S."/>
            <person name="Barbe V."/>
            <person name="Barakat M."/>
            <person name="Talla E."/>
            <person name="Bonnefoy V."/>
            <person name="Krin E."/>
            <person name="Arsene-Ploetze F."/>
            <person name="Carapito C."/>
            <person name="Chandler M."/>
            <person name="Cournoyer B."/>
            <person name="Cruveiller S."/>
            <person name="Dossat C."/>
            <person name="Duval S."/>
            <person name="Heymann M."/>
            <person name="Leize E."/>
            <person name="Lieutaud A."/>
            <person name="Lievremont D."/>
            <person name="Makita Y."/>
            <person name="Mangenot S."/>
            <person name="Nitschke W."/>
            <person name="Ortet P."/>
            <person name="Perdrial N."/>
            <person name="Schoepp B."/>
            <person name="Siguier N."/>
            <person name="Simeonova D.D."/>
            <person name="Rouy Z."/>
            <person name="Segurens B."/>
            <person name="Turlin E."/>
            <person name="Vallenet D."/>
            <person name="Van Dorsselaer A."/>
            <person name="Weiss S."/>
            <person name="Weissenbach J."/>
            <person name="Lett M.C."/>
            <person name="Danchin A."/>
            <person name="Bertin P.N."/>
        </authorList>
    </citation>
    <scope>NUCLEOTIDE SEQUENCE [LARGE SCALE GENOMIC DNA]</scope>
    <source>
        <strain evidence="2">ULPAs1</strain>
    </source>
</reference>
<dbReference type="GO" id="GO:0008641">
    <property type="term" value="F:ubiquitin-like modifier activating enzyme activity"/>
    <property type="evidence" value="ECO:0007669"/>
    <property type="project" value="InterPro"/>
</dbReference>
<dbReference type="STRING" id="204773.HEAR3202"/>
<evidence type="ECO:0000313" key="1">
    <source>
        <dbReference type="EMBL" id="CAL63309.1"/>
    </source>
</evidence>
<dbReference type="Pfam" id="PF14457">
    <property type="entry name" value="Prok-E2_A"/>
    <property type="match status" value="1"/>
</dbReference>
<dbReference type="SUPFAM" id="SSF69572">
    <property type="entry name" value="Activating enzymes of the ubiquitin-like proteins"/>
    <property type="match status" value="1"/>
</dbReference>
<keyword evidence="2" id="KW-1185">Reference proteome</keyword>
<dbReference type="Proteomes" id="UP000006697">
    <property type="component" value="Chromosome"/>
</dbReference>
<dbReference type="HOGENOM" id="CLU_021897_0_0_4"/>
<proteinExistence type="predicted"/>
<dbReference type="CDD" id="cd00195">
    <property type="entry name" value="UBCc_UEV"/>
    <property type="match status" value="1"/>
</dbReference>
<dbReference type="Gene3D" id="3.40.140.10">
    <property type="entry name" value="Cytidine Deaminase, domain 2"/>
    <property type="match status" value="1"/>
</dbReference>
<dbReference type="EMBL" id="CU207211">
    <property type="protein sequence ID" value="CAL63309.1"/>
    <property type="molecule type" value="Genomic_DNA"/>
</dbReference>